<evidence type="ECO:0000259" key="1">
    <source>
        <dbReference type="PROSITE" id="PS51831"/>
    </source>
</evidence>
<accession>A0A917FLH3</accession>
<dbReference type="AlphaFoldDB" id="A0A917FLH3"/>
<dbReference type="PANTHER" id="PTHR33594:SF1">
    <property type="entry name" value="HD_PDEASE DOMAIN-CONTAINING PROTEIN"/>
    <property type="match status" value="1"/>
</dbReference>
<dbReference type="Proteomes" id="UP000605253">
    <property type="component" value="Unassembled WGS sequence"/>
</dbReference>
<organism evidence="2 3">
    <name type="scientific">Marinicella pacifica</name>
    <dbReference type="NCBI Taxonomy" id="1171543"/>
    <lineage>
        <taxon>Bacteria</taxon>
        <taxon>Pseudomonadati</taxon>
        <taxon>Pseudomonadota</taxon>
        <taxon>Gammaproteobacteria</taxon>
        <taxon>Lysobacterales</taxon>
        <taxon>Marinicellaceae</taxon>
        <taxon>Marinicella</taxon>
    </lineage>
</organism>
<dbReference type="Gene3D" id="1.10.3210.50">
    <property type="match status" value="1"/>
</dbReference>
<dbReference type="PANTHER" id="PTHR33594">
    <property type="entry name" value="SUPERFAMILY HYDROLASE, PUTATIVE (AFU_ORTHOLOGUE AFUA_1G03035)-RELATED"/>
    <property type="match status" value="1"/>
</dbReference>
<dbReference type="RefSeq" id="WP_188364245.1">
    <property type="nucleotide sequence ID" value="NZ_BAABJF010000032.1"/>
</dbReference>
<reference evidence="2" key="2">
    <citation type="submission" date="2020-09" db="EMBL/GenBank/DDBJ databases">
        <authorList>
            <person name="Sun Q."/>
            <person name="Zhou Y."/>
        </authorList>
    </citation>
    <scope>NUCLEOTIDE SEQUENCE</scope>
    <source>
        <strain evidence="2">CGMCC 1.12181</strain>
    </source>
</reference>
<reference evidence="2" key="1">
    <citation type="journal article" date="2014" name="Int. J. Syst. Evol. Microbiol.">
        <title>Complete genome sequence of Corynebacterium casei LMG S-19264T (=DSM 44701T), isolated from a smear-ripened cheese.</title>
        <authorList>
            <consortium name="US DOE Joint Genome Institute (JGI-PGF)"/>
            <person name="Walter F."/>
            <person name="Albersmeier A."/>
            <person name="Kalinowski J."/>
            <person name="Ruckert C."/>
        </authorList>
    </citation>
    <scope>NUCLEOTIDE SEQUENCE</scope>
    <source>
        <strain evidence="2">CGMCC 1.12181</strain>
    </source>
</reference>
<evidence type="ECO:0000313" key="2">
    <source>
        <dbReference type="EMBL" id="GGF88076.1"/>
    </source>
</evidence>
<evidence type="ECO:0000313" key="3">
    <source>
        <dbReference type="Proteomes" id="UP000605253"/>
    </source>
</evidence>
<dbReference type="PROSITE" id="PS51831">
    <property type="entry name" value="HD"/>
    <property type="match status" value="1"/>
</dbReference>
<protein>
    <submittedName>
        <fullName evidence="2">Phosphohydrolase</fullName>
    </submittedName>
</protein>
<proteinExistence type="predicted"/>
<gene>
    <name evidence="2" type="ORF">GCM10011365_06530</name>
</gene>
<dbReference type="EMBL" id="BMEO01000002">
    <property type="protein sequence ID" value="GGF88076.1"/>
    <property type="molecule type" value="Genomic_DNA"/>
</dbReference>
<dbReference type="InterPro" id="IPR003607">
    <property type="entry name" value="HD/PDEase_dom"/>
</dbReference>
<keyword evidence="3" id="KW-1185">Reference proteome</keyword>
<sequence length="212" mass="23983">MQSQLLSQWENRFEQWLMAQDHADAAHDITHIKRVVKTARQLAKAEGAELAVVIPAAWLHDCVAVAKDDPRRPMASALAAEKAGELLTSWDYTSQYVPAIQHAIEAHSFSADIDCETLEAQIVQDADRMDAIGAIGVARTLTVGTELGHPLTHIKDPFCYHRTPDDRLAMVDHFYTKLLHLKDRFHTDAAKHEAQRRHQFMLDFLKQLESEV</sequence>
<dbReference type="SUPFAM" id="SSF109604">
    <property type="entry name" value="HD-domain/PDEase-like"/>
    <property type="match status" value="1"/>
</dbReference>
<name>A0A917FLH3_9GAMM</name>
<comment type="caution">
    <text evidence="2">The sequence shown here is derived from an EMBL/GenBank/DDBJ whole genome shotgun (WGS) entry which is preliminary data.</text>
</comment>
<feature type="domain" description="HD" evidence="1">
    <location>
        <begin position="28"/>
        <end position="132"/>
    </location>
</feature>
<dbReference type="SMART" id="SM00471">
    <property type="entry name" value="HDc"/>
    <property type="match status" value="1"/>
</dbReference>
<dbReference type="InterPro" id="IPR006674">
    <property type="entry name" value="HD_domain"/>
</dbReference>
<dbReference type="Pfam" id="PF01966">
    <property type="entry name" value="HD"/>
    <property type="match status" value="1"/>
</dbReference>
<dbReference type="CDD" id="cd00077">
    <property type="entry name" value="HDc"/>
    <property type="match status" value="1"/>
</dbReference>